<accession>A0A0K2H168</accession>
<reference evidence="1 2" key="1">
    <citation type="submission" date="2013-10" db="EMBL/GenBank/DDBJ databases">
        <title>Complete genome sequence of Corynebacterium lactis DSM 45799(T), isolated from raw cow milk.</title>
        <authorList>
            <person name="Ruckert C."/>
            <person name="Albersmeier A."/>
            <person name="Lipski A."/>
            <person name="Kalinowski J."/>
        </authorList>
    </citation>
    <scope>NUCLEOTIDE SEQUENCE [LARGE SCALE GENOMIC DNA]</scope>
    <source>
        <strain evidence="1 2">RW2-5</strain>
    </source>
</reference>
<organism evidence="1 2">
    <name type="scientific">Corynebacterium lactis RW2-5</name>
    <dbReference type="NCBI Taxonomy" id="1408189"/>
    <lineage>
        <taxon>Bacteria</taxon>
        <taxon>Bacillati</taxon>
        <taxon>Actinomycetota</taxon>
        <taxon>Actinomycetes</taxon>
        <taxon>Mycobacteriales</taxon>
        <taxon>Corynebacteriaceae</taxon>
        <taxon>Corynebacterium</taxon>
    </lineage>
</organism>
<evidence type="ECO:0000313" key="1">
    <source>
        <dbReference type="EMBL" id="ALA67775.1"/>
    </source>
</evidence>
<gene>
    <name evidence="1" type="ORF">CLAC_08670</name>
</gene>
<dbReference type="AlphaFoldDB" id="A0A0K2H168"/>
<dbReference type="Proteomes" id="UP000058446">
    <property type="component" value="Chromosome"/>
</dbReference>
<dbReference type="GO" id="GO:0016740">
    <property type="term" value="F:transferase activity"/>
    <property type="evidence" value="ECO:0007669"/>
    <property type="project" value="UniProtKB-KW"/>
</dbReference>
<proteinExistence type="predicted"/>
<dbReference type="Gene3D" id="2.160.10.10">
    <property type="entry name" value="Hexapeptide repeat proteins"/>
    <property type="match status" value="1"/>
</dbReference>
<dbReference type="STRING" id="1408189.CLAC_08670"/>
<dbReference type="KEGG" id="clw:CLAC_08670"/>
<dbReference type="RefSeq" id="WP_053412545.1">
    <property type="nucleotide sequence ID" value="NZ_CP006841.1"/>
</dbReference>
<protein>
    <submittedName>
        <fullName evidence="1">Acetyltransferase</fullName>
    </submittedName>
</protein>
<name>A0A0K2H168_9CORY</name>
<keyword evidence="1" id="KW-0808">Transferase</keyword>
<dbReference type="InterPro" id="IPR047324">
    <property type="entry name" value="LbH_gamma_CA-like"/>
</dbReference>
<dbReference type="PANTHER" id="PTHR13061">
    <property type="entry name" value="DYNACTIN SUBUNIT P25"/>
    <property type="match status" value="1"/>
</dbReference>
<evidence type="ECO:0000313" key="2">
    <source>
        <dbReference type="Proteomes" id="UP000058446"/>
    </source>
</evidence>
<dbReference type="EMBL" id="CP006841">
    <property type="protein sequence ID" value="ALA67775.1"/>
    <property type="molecule type" value="Genomic_DNA"/>
</dbReference>
<dbReference type="InterPro" id="IPR050484">
    <property type="entry name" value="Transf_Hexapept/Carb_Anhydrase"/>
</dbReference>
<dbReference type="OrthoDB" id="9803036at2"/>
<dbReference type="SUPFAM" id="SSF51161">
    <property type="entry name" value="Trimeric LpxA-like enzymes"/>
    <property type="match status" value="1"/>
</dbReference>
<dbReference type="InterPro" id="IPR011004">
    <property type="entry name" value="Trimer_LpxA-like_sf"/>
</dbReference>
<sequence length="184" mass="19543">MMHAPLILSYQGKTPRIHSDAWIAPGAVIIGDVEIGAESSVFYGCVLRGDVAPIRIGRRTNIQDNSTIHVDSDAPTTLGDHVTVGHMALIHGTTVEDSTLVGMKSALLSHSRIGAGSLIAAGAVVLEGQEIPPASLAAGVPAKVRRQLSDEEVAGFIAHAGRYVETSNQHRHLEQVDIDMVRFN</sequence>
<dbReference type="PATRIC" id="fig|1408189.4.peg.1734"/>
<dbReference type="PANTHER" id="PTHR13061:SF29">
    <property type="entry name" value="GAMMA CARBONIC ANHYDRASE-LIKE 1, MITOCHONDRIAL-RELATED"/>
    <property type="match status" value="1"/>
</dbReference>
<dbReference type="CDD" id="cd04645">
    <property type="entry name" value="LbH_gamma_CA_like"/>
    <property type="match status" value="1"/>
</dbReference>
<keyword evidence="2" id="KW-1185">Reference proteome</keyword>